<dbReference type="AlphaFoldDB" id="A0AAV3ZX70"/>
<gene>
    <name evidence="1" type="ORF">PoB_002578700</name>
</gene>
<comment type="caution">
    <text evidence="1">The sequence shown here is derived from an EMBL/GenBank/DDBJ whole genome shotgun (WGS) entry which is preliminary data.</text>
</comment>
<dbReference type="Proteomes" id="UP000735302">
    <property type="component" value="Unassembled WGS sequence"/>
</dbReference>
<accession>A0AAV3ZX70</accession>
<organism evidence="1 2">
    <name type="scientific">Plakobranchus ocellatus</name>
    <dbReference type="NCBI Taxonomy" id="259542"/>
    <lineage>
        <taxon>Eukaryota</taxon>
        <taxon>Metazoa</taxon>
        <taxon>Spiralia</taxon>
        <taxon>Lophotrochozoa</taxon>
        <taxon>Mollusca</taxon>
        <taxon>Gastropoda</taxon>
        <taxon>Heterobranchia</taxon>
        <taxon>Euthyneura</taxon>
        <taxon>Panpulmonata</taxon>
        <taxon>Sacoglossa</taxon>
        <taxon>Placobranchoidea</taxon>
        <taxon>Plakobranchidae</taxon>
        <taxon>Plakobranchus</taxon>
    </lineage>
</organism>
<name>A0AAV3ZX70_9GAST</name>
<protein>
    <submittedName>
        <fullName evidence="1">Uncharacterized protein</fullName>
    </submittedName>
</protein>
<proteinExistence type="predicted"/>
<dbReference type="EMBL" id="BLXT01002986">
    <property type="protein sequence ID" value="GFN99281.1"/>
    <property type="molecule type" value="Genomic_DNA"/>
</dbReference>
<evidence type="ECO:0000313" key="2">
    <source>
        <dbReference type="Proteomes" id="UP000735302"/>
    </source>
</evidence>
<reference evidence="1 2" key="1">
    <citation type="journal article" date="2021" name="Elife">
        <title>Chloroplast acquisition without the gene transfer in kleptoplastic sea slugs, Plakobranchus ocellatus.</title>
        <authorList>
            <person name="Maeda T."/>
            <person name="Takahashi S."/>
            <person name="Yoshida T."/>
            <person name="Shimamura S."/>
            <person name="Takaki Y."/>
            <person name="Nagai Y."/>
            <person name="Toyoda A."/>
            <person name="Suzuki Y."/>
            <person name="Arimoto A."/>
            <person name="Ishii H."/>
            <person name="Satoh N."/>
            <person name="Nishiyama T."/>
            <person name="Hasebe M."/>
            <person name="Maruyama T."/>
            <person name="Minagawa J."/>
            <person name="Obokata J."/>
            <person name="Shigenobu S."/>
        </authorList>
    </citation>
    <scope>NUCLEOTIDE SEQUENCE [LARGE SCALE GENOMIC DNA]</scope>
</reference>
<keyword evidence="2" id="KW-1185">Reference proteome</keyword>
<evidence type="ECO:0000313" key="1">
    <source>
        <dbReference type="EMBL" id="GFN99281.1"/>
    </source>
</evidence>
<sequence>MASSFNPADSNLHLRFRKPAGPVFSAKAVDESFLRPMSARANIPYVTVQPHPDKLASVNTTASGSGCVMSL</sequence>